<gene>
    <name evidence="1" type="ORF">PEVE_00007269</name>
</gene>
<feature type="non-terminal residue" evidence="1">
    <location>
        <position position="1"/>
    </location>
</feature>
<accession>A0ABN8QV61</accession>
<sequence length="145" mass="16875">ANVKESIEVKIFDPDFQMSDKRMLGLLKKVDLESHGYKKEVTIKLVSESGSVKPLYEKSYLYYKEIACSKLREIEQELQTMLPGVFGMEMVTKINQEIKTKNLTKMKRCKAGLEVHFKEAEGCNVSKTSTRRRQKRSPCKWCIWC</sequence>
<dbReference type="Proteomes" id="UP001159427">
    <property type="component" value="Unassembled WGS sequence"/>
</dbReference>
<name>A0ABN8QV61_9CNID</name>
<evidence type="ECO:0000313" key="2">
    <source>
        <dbReference type="Proteomes" id="UP001159427"/>
    </source>
</evidence>
<protein>
    <submittedName>
        <fullName evidence="1">Uncharacterized protein</fullName>
    </submittedName>
</protein>
<feature type="non-terminal residue" evidence="1">
    <location>
        <position position="145"/>
    </location>
</feature>
<evidence type="ECO:0000313" key="1">
    <source>
        <dbReference type="EMBL" id="CAH3170427.1"/>
    </source>
</evidence>
<proteinExistence type="predicted"/>
<comment type="caution">
    <text evidence="1">The sequence shown here is derived from an EMBL/GenBank/DDBJ whole genome shotgun (WGS) entry which is preliminary data.</text>
</comment>
<reference evidence="1 2" key="1">
    <citation type="submission" date="2022-05" db="EMBL/GenBank/DDBJ databases">
        <authorList>
            <consortium name="Genoscope - CEA"/>
            <person name="William W."/>
        </authorList>
    </citation>
    <scope>NUCLEOTIDE SEQUENCE [LARGE SCALE GENOMIC DNA]</scope>
</reference>
<dbReference type="EMBL" id="CALNXI010001484">
    <property type="protein sequence ID" value="CAH3170427.1"/>
    <property type="molecule type" value="Genomic_DNA"/>
</dbReference>
<organism evidence="1 2">
    <name type="scientific">Porites evermanni</name>
    <dbReference type="NCBI Taxonomy" id="104178"/>
    <lineage>
        <taxon>Eukaryota</taxon>
        <taxon>Metazoa</taxon>
        <taxon>Cnidaria</taxon>
        <taxon>Anthozoa</taxon>
        <taxon>Hexacorallia</taxon>
        <taxon>Scleractinia</taxon>
        <taxon>Fungiina</taxon>
        <taxon>Poritidae</taxon>
        <taxon>Porites</taxon>
    </lineage>
</organism>
<keyword evidence="2" id="KW-1185">Reference proteome</keyword>